<evidence type="ECO:0000256" key="1">
    <source>
        <dbReference type="SAM" id="MobiDB-lite"/>
    </source>
</evidence>
<evidence type="ECO:0000313" key="3">
    <source>
        <dbReference type="Proteomes" id="UP001595921"/>
    </source>
</evidence>
<protein>
    <submittedName>
        <fullName evidence="2">Uncharacterized protein</fullName>
    </submittedName>
</protein>
<keyword evidence="3" id="KW-1185">Reference proteome</keyword>
<accession>A0ABD5P893</accession>
<reference evidence="2 3" key="1">
    <citation type="journal article" date="2019" name="Int. J. Syst. Evol. Microbiol.">
        <title>The Global Catalogue of Microorganisms (GCM) 10K type strain sequencing project: providing services to taxonomists for standard genome sequencing and annotation.</title>
        <authorList>
            <consortium name="The Broad Institute Genomics Platform"/>
            <consortium name="The Broad Institute Genome Sequencing Center for Infectious Disease"/>
            <person name="Wu L."/>
            <person name="Ma J."/>
        </authorList>
    </citation>
    <scope>NUCLEOTIDE SEQUENCE [LARGE SCALE GENOMIC DNA]</scope>
    <source>
        <strain evidence="2 3">CGMCC 1.12553</strain>
    </source>
</reference>
<dbReference type="EMBL" id="JBHSDS010000002">
    <property type="protein sequence ID" value="MFC4356888.1"/>
    <property type="molecule type" value="Genomic_DNA"/>
</dbReference>
<dbReference type="Proteomes" id="UP001595921">
    <property type="component" value="Unassembled WGS sequence"/>
</dbReference>
<feature type="region of interest" description="Disordered" evidence="1">
    <location>
        <begin position="1"/>
        <end position="24"/>
    </location>
</feature>
<dbReference type="RefSeq" id="WP_267625342.1">
    <property type="nucleotide sequence ID" value="NZ_JAODIW010000010.1"/>
</dbReference>
<feature type="compositionally biased region" description="Basic and acidic residues" evidence="1">
    <location>
        <begin position="1"/>
        <end position="18"/>
    </location>
</feature>
<organism evidence="2 3">
    <name type="scientific">Halobium salinum</name>
    <dbReference type="NCBI Taxonomy" id="1364940"/>
    <lineage>
        <taxon>Archaea</taxon>
        <taxon>Methanobacteriati</taxon>
        <taxon>Methanobacteriota</taxon>
        <taxon>Stenosarchaea group</taxon>
        <taxon>Halobacteria</taxon>
        <taxon>Halobacteriales</taxon>
        <taxon>Haloferacaceae</taxon>
        <taxon>Halobium</taxon>
    </lineage>
</organism>
<proteinExistence type="predicted"/>
<dbReference type="AlphaFoldDB" id="A0ABD5P893"/>
<gene>
    <name evidence="2" type="ORF">ACFO0N_02880</name>
</gene>
<evidence type="ECO:0000313" key="2">
    <source>
        <dbReference type="EMBL" id="MFC4356888.1"/>
    </source>
</evidence>
<name>A0ABD5P893_9EURY</name>
<comment type="caution">
    <text evidence="2">The sequence shown here is derived from an EMBL/GenBank/DDBJ whole genome shotgun (WGS) entry which is preliminary data.</text>
</comment>
<sequence length="115" mass="13125">MAVEHDERLDWEAERGDSAAHGGDTRLMVPAVERVLGVVPMASRWTKFQTDCLLAVVELESESAPGLTGQEVERRLEAEYGYEVGQGRLYTNLDRLATERYWRRFRSRGGRTHTD</sequence>